<feature type="transmembrane region" description="Helical" evidence="1">
    <location>
        <begin position="6"/>
        <end position="26"/>
    </location>
</feature>
<keyword evidence="1" id="KW-0472">Membrane</keyword>
<dbReference type="Pfam" id="PF00892">
    <property type="entry name" value="EamA"/>
    <property type="match status" value="2"/>
</dbReference>
<proteinExistence type="predicted"/>
<dbReference type="InterPro" id="IPR037185">
    <property type="entry name" value="EmrE-like"/>
</dbReference>
<evidence type="ECO:0000313" key="3">
    <source>
        <dbReference type="EMBL" id="VBB48586.1"/>
    </source>
</evidence>
<dbReference type="PANTHER" id="PTHR22911:SF137">
    <property type="entry name" value="SOLUTE CARRIER FAMILY 35 MEMBER G2-RELATED"/>
    <property type="match status" value="1"/>
</dbReference>
<feature type="transmembrane region" description="Helical" evidence="1">
    <location>
        <begin position="102"/>
        <end position="120"/>
    </location>
</feature>
<dbReference type="InterPro" id="IPR000620">
    <property type="entry name" value="EamA_dom"/>
</dbReference>
<dbReference type="PANTHER" id="PTHR22911">
    <property type="entry name" value="ACYL-MALONYL CONDENSING ENZYME-RELATED"/>
    <property type="match status" value="1"/>
</dbReference>
<feature type="transmembrane region" description="Helical" evidence="1">
    <location>
        <begin position="71"/>
        <end position="90"/>
    </location>
</feature>
<protein>
    <recommendedName>
        <fullName evidence="2">EamA domain-containing protein</fullName>
    </recommendedName>
</protein>
<organism evidence="3">
    <name type="scientific">uncultured Paludibacter sp</name>
    <dbReference type="NCBI Taxonomy" id="497635"/>
    <lineage>
        <taxon>Bacteria</taxon>
        <taxon>Pseudomonadati</taxon>
        <taxon>Bacteroidota</taxon>
        <taxon>Bacteroidia</taxon>
        <taxon>Bacteroidales</taxon>
        <taxon>Paludibacteraceae</taxon>
        <taxon>Paludibacter</taxon>
        <taxon>environmental samples</taxon>
    </lineage>
</organism>
<keyword evidence="1" id="KW-1133">Transmembrane helix</keyword>
<evidence type="ECO:0000259" key="2">
    <source>
        <dbReference type="Pfam" id="PF00892"/>
    </source>
</evidence>
<feature type="domain" description="EamA" evidence="2">
    <location>
        <begin position="7"/>
        <end position="142"/>
    </location>
</feature>
<sequence length="294" mass="31707">MYIQSHIGEIAALLVAVFWTGSALFFEKAGHRVGSLSVNIIRLFLAIFFLGATTFVIRGRFFPSDAGFYEWFWLGLSGVVGFFLGDLLLFQSYLVIGSRTAALIMSLAPMITAIIGWFFLDEILSVKSIIGIIVSVAGIAIAISNRKMKLNIPFKGFLLAFGGALGQAGGLILSKKGMGNYNPVAATQIRAIFGFICFAIFITILGKWKNVKWAVQDKHGISNISIGAVFGPFIGVALALFSIQHTKTGIASTLMALVPIFIIAPSAIMFKEKIKPQQIIGAVISIIGASIFFL</sequence>
<feature type="transmembrane region" description="Helical" evidence="1">
    <location>
        <begin position="220"/>
        <end position="243"/>
    </location>
</feature>
<feature type="transmembrane region" description="Helical" evidence="1">
    <location>
        <begin position="38"/>
        <end position="59"/>
    </location>
</feature>
<evidence type="ECO:0000256" key="1">
    <source>
        <dbReference type="SAM" id="Phobius"/>
    </source>
</evidence>
<feature type="transmembrane region" description="Helical" evidence="1">
    <location>
        <begin position="156"/>
        <end position="173"/>
    </location>
</feature>
<reference evidence="3" key="1">
    <citation type="submission" date="2018-07" db="EMBL/GenBank/DDBJ databases">
        <authorList>
            <consortium name="Genoscope - CEA"/>
            <person name="William W."/>
        </authorList>
    </citation>
    <scope>NUCLEOTIDE SEQUENCE</scope>
    <source>
        <strain evidence="3">IK1</strain>
    </source>
</reference>
<dbReference type="Gene3D" id="1.10.3730.20">
    <property type="match status" value="2"/>
</dbReference>
<keyword evidence="1" id="KW-0812">Transmembrane</keyword>
<dbReference type="GO" id="GO:0016020">
    <property type="term" value="C:membrane"/>
    <property type="evidence" value="ECO:0007669"/>
    <property type="project" value="InterPro"/>
</dbReference>
<accession>A0A653ALD8</accession>
<dbReference type="SUPFAM" id="SSF103481">
    <property type="entry name" value="Multidrug resistance efflux transporter EmrE"/>
    <property type="match status" value="2"/>
</dbReference>
<gene>
    <name evidence="3" type="ORF">TRIP_D450041</name>
</gene>
<feature type="transmembrane region" description="Helical" evidence="1">
    <location>
        <begin position="126"/>
        <end position="144"/>
    </location>
</feature>
<feature type="transmembrane region" description="Helical" evidence="1">
    <location>
        <begin position="249"/>
        <end position="270"/>
    </location>
</feature>
<feature type="domain" description="EamA" evidence="2">
    <location>
        <begin position="155"/>
        <end position="293"/>
    </location>
</feature>
<dbReference type="AlphaFoldDB" id="A0A653ALD8"/>
<feature type="transmembrane region" description="Helical" evidence="1">
    <location>
        <begin position="185"/>
        <end position="208"/>
    </location>
</feature>
<dbReference type="EMBL" id="UPXZ01000040">
    <property type="protein sequence ID" value="VBB48586.1"/>
    <property type="molecule type" value="Genomic_DNA"/>
</dbReference>
<name>A0A653ALD8_9BACT</name>